<proteinExistence type="inferred from homology"/>
<dbReference type="Pfam" id="PF05726">
    <property type="entry name" value="Pirin_C"/>
    <property type="match status" value="1"/>
</dbReference>
<evidence type="ECO:0000313" key="5">
    <source>
        <dbReference type="EMBL" id="MDT0595291.1"/>
    </source>
</evidence>
<dbReference type="PANTHER" id="PTHR13903">
    <property type="entry name" value="PIRIN-RELATED"/>
    <property type="match status" value="1"/>
</dbReference>
<keyword evidence="6" id="KW-1185">Reference proteome</keyword>
<dbReference type="RefSeq" id="WP_311368801.1">
    <property type="nucleotide sequence ID" value="NZ_JAVRHX010000002.1"/>
</dbReference>
<feature type="domain" description="Pirin N-terminal" evidence="3">
    <location>
        <begin position="23"/>
        <end position="122"/>
    </location>
</feature>
<evidence type="ECO:0000256" key="1">
    <source>
        <dbReference type="ARBA" id="ARBA00008416"/>
    </source>
</evidence>
<evidence type="ECO:0000259" key="3">
    <source>
        <dbReference type="Pfam" id="PF02678"/>
    </source>
</evidence>
<evidence type="ECO:0000313" key="6">
    <source>
        <dbReference type="Proteomes" id="UP001253545"/>
    </source>
</evidence>
<accession>A0ABU2ZRM5</accession>
<organism evidence="5 6">
    <name type="scientific">Glaciecola petra</name>
    <dbReference type="NCBI Taxonomy" id="3075602"/>
    <lineage>
        <taxon>Bacteria</taxon>
        <taxon>Pseudomonadati</taxon>
        <taxon>Pseudomonadota</taxon>
        <taxon>Gammaproteobacteria</taxon>
        <taxon>Alteromonadales</taxon>
        <taxon>Alteromonadaceae</taxon>
        <taxon>Glaciecola</taxon>
    </lineage>
</organism>
<gene>
    <name evidence="5" type="ORF">RM552_10580</name>
</gene>
<dbReference type="Pfam" id="PF02678">
    <property type="entry name" value="Pirin"/>
    <property type="match status" value="1"/>
</dbReference>
<dbReference type="PIRSF" id="PIRSF006232">
    <property type="entry name" value="Pirin"/>
    <property type="match status" value="1"/>
</dbReference>
<dbReference type="InterPro" id="IPR003829">
    <property type="entry name" value="Pirin_N_dom"/>
</dbReference>
<dbReference type="InterPro" id="IPR014710">
    <property type="entry name" value="RmlC-like_jellyroll"/>
</dbReference>
<dbReference type="Gene3D" id="2.60.120.10">
    <property type="entry name" value="Jelly Rolls"/>
    <property type="match status" value="2"/>
</dbReference>
<dbReference type="Proteomes" id="UP001253545">
    <property type="component" value="Unassembled WGS sequence"/>
</dbReference>
<dbReference type="InterPro" id="IPR011051">
    <property type="entry name" value="RmlC_Cupin_sf"/>
</dbReference>
<dbReference type="InterPro" id="IPR008778">
    <property type="entry name" value="Pirin_C_dom"/>
</dbReference>
<sequence length="282" mass="30718">MAITREVERVFKGIPASDGAGVQLTRIIGSPYINMLDPFLLLDHFHSDKPQDYIAGFPPHPHRGFETVTYMLDGKMQHEDSAGNSGVIESGGVQWMTAGRGIIHSEMPLQENGLLSGFQLWVNLPAEQKMSQPNYQEHNKKDIPVESYNENVEIKVIAGKTQNGTIGVIDNSYVDPIYWVISQKAGAILSEKIAEGHNAFIYVYAGSVILSGASDIISQGQLAVLTNGDLVKIAAIDNAKYLLIAGKPLGEPVARGGPFVMNTRDEVNQAFSEYQAGTFAKN</sequence>
<protein>
    <submittedName>
        <fullName evidence="5">Pirin family protein</fullName>
    </submittedName>
</protein>
<dbReference type="CDD" id="cd02247">
    <property type="entry name" value="cupin_pirin_C"/>
    <property type="match status" value="1"/>
</dbReference>
<feature type="domain" description="Pirin C-terminal" evidence="4">
    <location>
        <begin position="178"/>
        <end position="279"/>
    </location>
</feature>
<comment type="similarity">
    <text evidence="1 2">Belongs to the pirin family.</text>
</comment>
<evidence type="ECO:0000259" key="4">
    <source>
        <dbReference type="Pfam" id="PF05726"/>
    </source>
</evidence>
<dbReference type="EMBL" id="JAVRHX010000002">
    <property type="protein sequence ID" value="MDT0595291.1"/>
    <property type="molecule type" value="Genomic_DNA"/>
</dbReference>
<evidence type="ECO:0000256" key="2">
    <source>
        <dbReference type="RuleBase" id="RU003457"/>
    </source>
</evidence>
<comment type="caution">
    <text evidence="5">The sequence shown here is derived from an EMBL/GenBank/DDBJ whole genome shotgun (WGS) entry which is preliminary data.</text>
</comment>
<dbReference type="InterPro" id="IPR012093">
    <property type="entry name" value="Pirin"/>
</dbReference>
<name>A0ABU2ZRM5_9ALTE</name>
<reference evidence="5 6" key="1">
    <citation type="submission" date="2023-09" db="EMBL/GenBank/DDBJ databases">
        <authorList>
            <person name="Rey-Velasco X."/>
        </authorList>
    </citation>
    <scope>NUCLEOTIDE SEQUENCE [LARGE SCALE GENOMIC DNA]</scope>
    <source>
        <strain evidence="5 6">P117</strain>
    </source>
</reference>
<dbReference type="SUPFAM" id="SSF51182">
    <property type="entry name" value="RmlC-like cupins"/>
    <property type="match status" value="1"/>
</dbReference>
<dbReference type="PANTHER" id="PTHR13903:SF8">
    <property type="entry name" value="PIRIN"/>
    <property type="match status" value="1"/>
</dbReference>
<dbReference type="CDD" id="cd02909">
    <property type="entry name" value="cupin_pirin_N"/>
    <property type="match status" value="1"/>
</dbReference>